<dbReference type="CDD" id="cd00887">
    <property type="entry name" value="MoeA"/>
    <property type="match status" value="1"/>
</dbReference>
<keyword evidence="3" id="KW-0500">Molybdenum</keyword>
<reference evidence="5 6" key="1">
    <citation type="submission" date="2024-09" db="EMBL/GenBank/DDBJ databases">
        <title>Itraconazole resistance in Madurella fahalii resulting from another homologue of gene encoding cytochrome P450 14-alpha sterol demethylase (CYP51).</title>
        <authorList>
            <person name="Yoshioka I."/>
            <person name="Fahal A.H."/>
            <person name="Kaneko S."/>
            <person name="Yaguchi T."/>
        </authorList>
    </citation>
    <scope>NUCLEOTIDE SEQUENCE [LARGE SCALE GENOMIC DNA]</scope>
    <source>
        <strain evidence="5 6">IFM 68171</strain>
    </source>
</reference>
<dbReference type="InterPro" id="IPR001453">
    <property type="entry name" value="MoaB/Mog_dom"/>
</dbReference>
<dbReference type="PANTHER" id="PTHR10192">
    <property type="entry name" value="MOLYBDOPTERIN BIOSYNTHESIS PROTEIN"/>
    <property type="match status" value="1"/>
</dbReference>
<comment type="function">
    <text evidence="3">Catalyzes two steps in the biosynthesis of the molybdenum cofactor. In the first step, molybdopterin is adenylated. Subsequently, molybdate is inserted into adenylated molybdopterin and AMP is released.</text>
</comment>
<dbReference type="GO" id="GO:0016779">
    <property type="term" value="F:nucleotidyltransferase activity"/>
    <property type="evidence" value="ECO:0007669"/>
    <property type="project" value="UniProtKB-KW"/>
</dbReference>
<dbReference type="InterPro" id="IPR036135">
    <property type="entry name" value="MoeA_linker/N_sf"/>
</dbReference>
<evidence type="ECO:0000256" key="3">
    <source>
        <dbReference type="RuleBase" id="RU365090"/>
    </source>
</evidence>
<dbReference type="Gene3D" id="3.40.980.10">
    <property type="entry name" value="MoaB/Mog-like domain"/>
    <property type="match status" value="1"/>
</dbReference>
<sequence length="453" mass="48077">MGLAYSEALAQLLHIAQRQGSSRSAPQRHVPLWESTGGIVAHNLACPKSIPEYDTSAMDGYAINSAATTGAAPETPVLFRVEGTLAAGDHPRTLLRPTADTDDQVEPCIEIMTGAIFPEFGPKGKPYDACVKVEDTVLVDGGPPQAHSDRHILVTKPVAPNANKRFANSDIRKGDVILSRGEIVGPSHIMSLAAVGLESIPLVRKPRMAIFSTGRELVNGQGATRDANGPYITAAAREMGLDVDFLGIVDDDAVSLHCQVEKMANSGLYDLVITSGAVSKGKFDHVRHVLEQLNAEIVFHGLAIRPGHPVLFALLPAKDARKTAFFGLPGNPGAAAACFRFLTVPYLRALQGQPAERPILARLSSPPGASQPKPAQPTDCFRHGIVSISLEGQLTVQPSADQSPAKLGPLLSANCWIHFKPDSSPPPASPALLVECYPLSPTGILNLQPSYPN</sequence>
<evidence type="ECO:0000256" key="2">
    <source>
        <dbReference type="ARBA" id="ARBA00012509"/>
    </source>
</evidence>
<dbReference type="Proteomes" id="UP001628179">
    <property type="component" value="Unassembled WGS sequence"/>
</dbReference>
<accession>A0ABQ0GJ58</accession>
<dbReference type="Pfam" id="PF03453">
    <property type="entry name" value="MoeA_N"/>
    <property type="match status" value="1"/>
</dbReference>
<evidence type="ECO:0000256" key="1">
    <source>
        <dbReference type="ARBA" id="ARBA00008339"/>
    </source>
</evidence>
<proteinExistence type="inferred from homology"/>
<dbReference type="GeneID" id="98178748"/>
<name>A0ABQ0GJ58_9PEZI</name>
<evidence type="ECO:0000313" key="6">
    <source>
        <dbReference type="Proteomes" id="UP001628179"/>
    </source>
</evidence>
<dbReference type="InterPro" id="IPR036425">
    <property type="entry name" value="MoaB/Mog-like_dom_sf"/>
</dbReference>
<dbReference type="Gene3D" id="2.170.190.11">
    <property type="entry name" value="Molybdopterin biosynthesis moea protein, domain 3"/>
    <property type="match status" value="1"/>
</dbReference>
<keyword evidence="3" id="KW-0808">Transferase</keyword>
<dbReference type="InterPro" id="IPR038987">
    <property type="entry name" value="MoeA-like"/>
</dbReference>
<organism evidence="5 6">
    <name type="scientific">Madurella fahalii</name>
    <dbReference type="NCBI Taxonomy" id="1157608"/>
    <lineage>
        <taxon>Eukaryota</taxon>
        <taxon>Fungi</taxon>
        <taxon>Dikarya</taxon>
        <taxon>Ascomycota</taxon>
        <taxon>Pezizomycotina</taxon>
        <taxon>Sordariomycetes</taxon>
        <taxon>Sordariomycetidae</taxon>
        <taxon>Sordariales</taxon>
        <taxon>Sordariales incertae sedis</taxon>
        <taxon>Madurella</taxon>
    </lineage>
</organism>
<dbReference type="SUPFAM" id="SSF53218">
    <property type="entry name" value="Molybdenum cofactor biosynthesis proteins"/>
    <property type="match status" value="1"/>
</dbReference>
<dbReference type="Gene3D" id="3.90.105.10">
    <property type="entry name" value="Molybdopterin biosynthesis moea protein, domain 2"/>
    <property type="match status" value="1"/>
</dbReference>
<evidence type="ECO:0000313" key="5">
    <source>
        <dbReference type="EMBL" id="GAB1317795.1"/>
    </source>
</evidence>
<dbReference type="SUPFAM" id="SSF63867">
    <property type="entry name" value="MoeA C-terminal domain-like"/>
    <property type="match status" value="1"/>
</dbReference>
<keyword evidence="5" id="KW-0548">Nucleotidyltransferase</keyword>
<dbReference type="EMBL" id="BAAFSV010000004">
    <property type="protein sequence ID" value="GAB1317795.1"/>
    <property type="molecule type" value="Genomic_DNA"/>
</dbReference>
<dbReference type="SMART" id="SM00852">
    <property type="entry name" value="MoCF_biosynth"/>
    <property type="match status" value="1"/>
</dbReference>
<protein>
    <recommendedName>
        <fullName evidence="2">molybdopterin adenylyltransferase</fullName>
        <ecNumber evidence="2">2.7.7.75</ecNumber>
    </recommendedName>
</protein>
<keyword evidence="3" id="KW-0460">Magnesium</keyword>
<dbReference type="RefSeq" id="XP_070919526.1">
    <property type="nucleotide sequence ID" value="XM_071063425.1"/>
</dbReference>
<comment type="catalytic activity">
    <reaction evidence="3">
        <text>adenylyl-molybdopterin + molybdate = Mo-molybdopterin + AMP + H(+)</text>
        <dbReference type="Rhea" id="RHEA:35047"/>
        <dbReference type="ChEBI" id="CHEBI:15378"/>
        <dbReference type="ChEBI" id="CHEBI:36264"/>
        <dbReference type="ChEBI" id="CHEBI:62727"/>
        <dbReference type="ChEBI" id="CHEBI:71302"/>
        <dbReference type="ChEBI" id="CHEBI:456215"/>
    </reaction>
</comment>
<comment type="similarity">
    <text evidence="1">In the C-terminal section; belongs to the MoeA family.</text>
</comment>
<keyword evidence="6" id="KW-1185">Reference proteome</keyword>
<dbReference type="Gene3D" id="2.40.340.10">
    <property type="entry name" value="MoeA, C-terminal, domain IV"/>
    <property type="match status" value="1"/>
</dbReference>
<dbReference type="PANTHER" id="PTHR10192:SF30">
    <property type="entry name" value="MOLYBDOPTERIN ADENYLYLTRANSFERASE"/>
    <property type="match status" value="1"/>
</dbReference>
<comment type="caution">
    <text evidence="5">The sequence shown here is derived from an EMBL/GenBank/DDBJ whole genome shotgun (WGS) entry which is preliminary data.</text>
</comment>
<dbReference type="EC" id="2.7.7.75" evidence="2"/>
<dbReference type="InterPro" id="IPR036688">
    <property type="entry name" value="MoeA_C_domain_IV_sf"/>
</dbReference>
<keyword evidence="3" id="KW-0501">Molybdenum cofactor biosynthesis</keyword>
<comment type="cofactor">
    <cofactor evidence="3">
        <name>Mg(2+)</name>
        <dbReference type="ChEBI" id="CHEBI:18420"/>
    </cofactor>
</comment>
<comment type="catalytic activity">
    <reaction evidence="3">
        <text>molybdopterin + ATP + H(+) = adenylyl-molybdopterin + diphosphate</text>
        <dbReference type="Rhea" id="RHEA:31331"/>
        <dbReference type="ChEBI" id="CHEBI:15378"/>
        <dbReference type="ChEBI" id="CHEBI:30616"/>
        <dbReference type="ChEBI" id="CHEBI:33019"/>
        <dbReference type="ChEBI" id="CHEBI:58698"/>
        <dbReference type="ChEBI" id="CHEBI:62727"/>
    </reaction>
</comment>
<dbReference type="InterPro" id="IPR005110">
    <property type="entry name" value="MoeA_linker/N"/>
</dbReference>
<gene>
    <name evidence="5" type="ORF">MFIFM68171_08005</name>
</gene>
<evidence type="ECO:0000259" key="4">
    <source>
        <dbReference type="SMART" id="SM00852"/>
    </source>
</evidence>
<keyword evidence="3" id="KW-0479">Metal-binding</keyword>
<dbReference type="Pfam" id="PF00994">
    <property type="entry name" value="MoCF_biosynth"/>
    <property type="match status" value="1"/>
</dbReference>
<comment type="similarity">
    <text evidence="3">Belongs to the MoeA family.</text>
</comment>
<feature type="domain" description="MoaB/Mog" evidence="4">
    <location>
        <begin position="209"/>
        <end position="349"/>
    </location>
</feature>
<dbReference type="SUPFAM" id="SSF63882">
    <property type="entry name" value="MoeA N-terminal region -like"/>
    <property type="match status" value="1"/>
</dbReference>
<comment type="pathway">
    <text evidence="3">Cofactor biosynthesis; molybdopterin biosynthesis.</text>
</comment>